<dbReference type="InterPro" id="IPR051786">
    <property type="entry name" value="ASN_synthetase/amidase"/>
</dbReference>
<evidence type="ECO:0000256" key="3">
    <source>
        <dbReference type="ARBA" id="ARBA00048741"/>
    </source>
</evidence>
<dbReference type="SUPFAM" id="SSF52402">
    <property type="entry name" value="Adenine nucleotide alpha hydrolases-like"/>
    <property type="match status" value="1"/>
</dbReference>
<dbReference type="EMBL" id="JAAYEE010000187">
    <property type="protein sequence ID" value="NLW35950.1"/>
    <property type="molecule type" value="Genomic_DNA"/>
</dbReference>
<dbReference type="Gene3D" id="3.60.20.10">
    <property type="entry name" value="Glutamine Phosphoribosylpyrophosphate, subunit 1, domain 1"/>
    <property type="match status" value="1"/>
</dbReference>
<dbReference type="PANTHER" id="PTHR43284:SF1">
    <property type="entry name" value="ASPARAGINE SYNTHETASE"/>
    <property type="match status" value="1"/>
</dbReference>
<evidence type="ECO:0000256" key="2">
    <source>
        <dbReference type="ARBA" id="ARBA00012737"/>
    </source>
</evidence>
<dbReference type="AlphaFoldDB" id="A0A971M4W7"/>
<reference evidence="4" key="1">
    <citation type="journal article" date="2020" name="Biotechnol. Biofuels">
        <title>New insights from the biogas microbiome by comprehensive genome-resolved metagenomics of nearly 1600 species originating from multiple anaerobic digesters.</title>
        <authorList>
            <person name="Campanaro S."/>
            <person name="Treu L."/>
            <person name="Rodriguez-R L.M."/>
            <person name="Kovalovszki A."/>
            <person name="Ziels R.M."/>
            <person name="Maus I."/>
            <person name="Zhu X."/>
            <person name="Kougias P.G."/>
            <person name="Basile A."/>
            <person name="Luo G."/>
            <person name="Schluter A."/>
            <person name="Konstantinidis K.T."/>
            <person name="Angelidaki I."/>
        </authorList>
    </citation>
    <scope>NUCLEOTIDE SEQUENCE</scope>
    <source>
        <strain evidence="4">AS06rmzACSIP_7</strain>
    </source>
</reference>
<name>A0A971M4W7_9BACT</name>
<dbReference type="GO" id="GO:0004066">
    <property type="term" value="F:asparagine synthase (glutamine-hydrolyzing) activity"/>
    <property type="evidence" value="ECO:0007669"/>
    <property type="project" value="UniProtKB-EC"/>
</dbReference>
<dbReference type="SUPFAM" id="SSF56235">
    <property type="entry name" value="N-terminal nucleophile aminohydrolases (Ntn hydrolases)"/>
    <property type="match status" value="1"/>
</dbReference>
<organism evidence="4 5">
    <name type="scientific">Syntrophorhabdus aromaticivorans</name>
    <dbReference type="NCBI Taxonomy" id="328301"/>
    <lineage>
        <taxon>Bacteria</taxon>
        <taxon>Pseudomonadati</taxon>
        <taxon>Thermodesulfobacteriota</taxon>
        <taxon>Syntrophorhabdia</taxon>
        <taxon>Syntrophorhabdales</taxon>
        <taxon>Syntrophorhabdaceae</taxon>
        <taxon>Syntrophorhabdus</taxon>
    </lineage>
</organism>
<evidence type="ECO:0000256" key="1">
    <source>
        <dbReference type="ARBA" id="ARBA00005187"/>
    </source>
</evidence>
<comment type="catalytic activity">
    <reaction evidence="3">
        <text>L-aspartate + L-glutamine + ATP + H2O = L-asparagine + L-glutamate + AMP + diphosphate + H(+)</text>
        <dbReference type="Rhea" id="RHEA:12228"/>
        <dbReference type="ChEBI" id="CHEBI:15377"/>
        <dbReference type="ChEBI" id="CHEBI:15378"/>
        <dbReference type="ChEBI" id="CHEBI:29985"/>
        <dbReference type="ChEBI" id="CHEBI:29991"/>
        <dbReference type="ChEBI" id="CHEBI:30616"/>
        <dbReference type="ChEBI" id="CHEBI:33019"/>
        <dbReference type="ChEBI" id="CHEBI:58048"/>
        <dbReference type="ChEBI" id="CHEBI:58359"/>
        <dbReference type="ChEBI" id="CHEBI:456215"/>
        <dbReference type="EC" id="6.3.5.4"/>
    </reaction>
</comment>
<gene>
    <name evidence="4" type="ORF">GXY80_10790</name>
</gene>
<dbReference type="PANTHER" id="PTHR43284">
    <property type="entry name" value="ASPARAGINE SYNTHETASE (GLUTAMINE-HYDROLYZING)"/>
    <property type="match status" value="1"/>
</dbReference>
<dbReference type="Proteomes" id="UP000777265">
    <property type="component" value="Unassembled WGS sequence"/>
</dbReference>
<protein>
    <recommendedName>
        <fullName evidence="2">asparagine synthase (glutamine-hydrolyzing)</fullName>
        <ecNumber evidence="2">6.3.5.4</ecNumber>
    </recommendedName>
</protein>
<sequence length="633" mass="72125">MAGLILSLGDEERSSTHRLKEAFEDYKDLALSYAHTQQKLAIFKYGRRHDEHDSNYFESDDVAVCAVGSLLYAGFGFEDSVSQLGMALKEAKSCTELIDRIDGNFLLAIVYKKLGFCELITDFGGVINAYLCESGGNIYVATSMLALARSLPVTPDKDAILMFLRSGMFFDENTYFNEIKVLKPACIYRYEFSGSSLMRTEYWQPPQDVAEDVSLREAMEKTRELLGAVIDRIPKTKALFDFTGGFDARLILAMAYGRATKPLNAFFFGPPESREAKIVRKNCENLGIIYNNYVPGNGWSYNFFDYVLEAFRLSDGLENACVYAPILMIQKMKRQNGFRYSVIGLLGELFRQRTTMQELGKRGKRKPANLKRLVKYRILAGDFDPSAFADPYIAKINSLPARLSEIYGNTLKKLGSSPPNTLQLDYIYFAQRARRWGGRNVTTSNQIIQPICPLWFRKPLEYVMALPPRIKKRSQLVRSVAEKESPRFAEEKMINGAPLALMTPGNLYRFIPGLVFFMRIALRKFSQVFFNKTIWAGLTTPDYNTGQWYRSALADERCKALLDYEKMVSSKFYDRTRFNEFLQRAKAPDFHFYGQLGNIITAELVLRGTGMLEAGNKKYSANEMEKTAQKPIR</sequence>
<comment type="pathway">
    <text evidence="1">Amino-acid biosynthesis; L-asparagine biosynthesis; L-asparagine from L-aspartate (L-Gln route): step 1/1.</text>
</comment>
<accession>A0A971M4W7</accession>
<dbReference type="InterPro" id="IPR029055">
    <property type="entry name" value="Ntn_hydrolases_N"/>
</dbReference>
<reference evidence="4" key="2">
    <citation type="submission" date="2020-01" db="EMBL/GenBank/DDBJ databases">
        <authorList>
            <person name="Campanaro S."/>
        </authorList>
    </citation>
    <scope>NUCLEOTIDE SEQUENCE</scope>
    <source>
        <strain evidence="4">AS06rmzACSIP_7</strain>
    </source>
</reference>
<evidence type="ECO:0000313" key="5">
    <source>
        <dbReference type="Proteomes" id="UP000777265"/>
    </source>
</evidence>
<dbReference type="EC" id="6.3.5.4" evidence="2"/>
<proteinExistence type="predicted"/>
<comment type="caution">
    <text evidence="4">The sequence shown here is derived from an EMBL/GenBank/DDBJ whole genome shotgun (WGS) entry which is preliminary data.</text>
</comment>
<dbReference type="Gene3D" id="3.40.50.620">
    <property type="entry name" value="HUPs"/>
    <property type="match status" value="1"/>
</dbReference>
<evidence type="ECO:0000313" key="4">
    <source>
        <dbReference type="EMBL" id="NLW35950.1"/>
    </source>
</evidence>
<dbReference type="InterPro" id="IPR014729">
    <property type="entry name" value="Rossmann-like_a/b/a_fold"/>
</dbReference>